<evidence type="ECO:0000256" key="8">
    <source>
        <dbReference type="ARBA" id="ARBA00031501"/>
    </source>
</evidence>
<name>A0A645GSA8_9ZZZZ</name>
<proteinExistence type="inferred from homology"/>
<protein>
    <recommendedName>
        <fullName evidence="3">4-alpha-glucanotransferase</fullName>
        <ecNumber evidence="3">2.4.1.25</ecNumber>
    </recommendedName>
    <alternativeName>
        <fullName evidence="7">Amylomaltase</fullName>
    </alternativeName>
    <alternativeName>
        <fullName evidence="8">Disproportionating enzyme</fullName>
    </alternativeName>
</protein>
<dbReference type="EC" id="2.4.1.25" evidence="3"/>
<dbReference type="Pfam" id="PF02446">
    <property type="entry name" value="Glyco_hydro_77"/>
    <property type="match status" value="1"/>
</dbReference>
<comment type="similarity">
    <text evidence="2">Belongs to the disproportionating enzyme family.</text>
</comment>
<reference evidence="9" key="1">
    <citation type="submission" date="2019-08" db="EMBL/GenBank/DDBJ databases">
        <authorList>
            <person name="Kucharzyk K."/>
            <person name="Murdoch R.W."/>
            <person name="Higgins S."/>
            <person name="Loffler F."/>
        </authorList>
    </citation>
    <scope>NUCLEOTIDE SEQUENCE</scope>
</reference>
<evidence type="ECO:0000256" key="5">
    <source>
        <dbReference type="ARBA" id="ARBA00022679"/>
    </source>
</evidence>
<dbReference type="GO" id="GO:0004134">
    <property type="term" value="F:4-alpha-glucanotransferase activity"/>
    <property type="evidence" value="ECO:0007669"/>
    <property type="project" value="UniProtKB-EC"/>
</dbReference>
<accession>A0A645GSA8</accession>
<comment type="caution">
    <text evidence="9">The sequence shown here is derived from an EMBL/GenBank/DDBJ whole genome shotgun (WGS) entry which is preliminary data.</text>
</comment>
<dbReference type="Gene3D" id="3.20.20.80">
    <property type="entry name" value="Glycosidases"/>
    <property type="match status" value="1"/>
</dbReference>
<dbReference type="InterPro" id="IPR017853">
    <property type="entry name" value="GH"/>
</dbReference>
<gene>
    <name evidence="9" type="primary">malQ_19</name>
    <name evidence="9" type="ORF">SDC9_176277</name>
</gene>
<evidence type="ECO:0000256" key="2">
    <source>
        <dbReference type="ARBA" id="ARBA00005684"/>
    </source>
</evidence>
<evidence type="ECO:0000256" key="3">
    <source>
        <dbReference type="ARBA" id="ARBA00012560"/>
    </source>
</evidence>
<dbReference type="InterPro" id="IPR003385">
    <property type="entry name" value="Glyco_hydro_77"/>
</dbReference>
<dbReference type="SUPFAM" id="SSF51445">
    <property type="entry name" value="(Trans)glycosidases"/>
    <property type="match status" value="1"/>
</dbReference>
<evidence type="ECO:0000256" key="6">
    <source>
        <dbReference type="ARBA" id="ARBA00023277"/>
    </source>
</evidence>
<organism evidence="9">
    <name type="scientific">bioreactor metagenome</name>
    <dbReference type="NCBI Taxonomy" id="1076179"/>
    <lineage>
        <taxon>unclassified sequences</taxon>
        <taxon>metagenomes</taxon>
        <taxon>ecological metagenomes</taxon>
    </lineage>
</organism>
<dbReference type="GO" id="GO:0005975">
    <property type="term" value="P:carbohydrate metabolic process"/>
    <property type="evidence" value="ECO:0007669"/>
    <property type="project" value="InterPro"/>
</dbReference>
<keyword evidence="6" id="KW-0119">Carbohydrate metabolism</keyword>
<evidence type="ECO:0000256" key="7">
    <source>
        <dbReference type="ARBA" id="ARBA00031423"/>
    </source>
</evidence>
<keyword evidence="5 9" id="KW-0808">Transferase</keyword>
<evidence type="ECO:0000313" key="9">
    <source>
        <dbReference type="EMBL" id="MPN28832.1"/>
    </source>
</evidence>
<evidence type="ECO:0000256" key="4">
    <source>
        <dbReference type="ARBA" id="ARBA00022676"/>
    </source>
</evidence>
<sequence>MPFLAENLGVITPDVTKTMADNSLPGMLVLQFAFGDGLATNPYAPHNHTQANIVYTGTHDNNTTLGWFDSDASPAERKNMETYLGHPVTRSTACGDMIRLAMASVASECVIPMQDILELGADARMNTPSTASGNWLWRIGDEDISGERATALRNMTSFFGRG</sequence>
<dbReference type="AlphaFoldDB" id="A0A645GSA8"/>
<evidence type="ECO:0000256" key="1">
    <source>
        <dbReference type="ARBA" id="ARBA00000439"/>
    </source>
</evidence>
<dbReference type="PANTHER" id="PTHR32438">
    <property type="entry name" value="4-ALPHA-GLUCANOTRANSFERASE DPE1, CHLOROPLASTIC/AMYLOPLASTIC"/>
    <property type="match status" value="1"/>
</dbReference>
<dbReference type="PANTHER" id="PTHR32438:SF5">
    <property type="entry name" value="4-ALPHA-GLUCANOTRANSFERASE DPE1, CHLOROPLASTIC_AMYLOPLASTIC"/>
    <property type="match status" value="1"/>
</dbReference>
<keyword evidence="4 9" id="KW-0328">Glycosyltransferase</keyword>
<comment type="catalytic activity">
    <reaction evidence="1">
        <text>Transfers a segment of a (1-&gt;4)-alpha-D-glucan to a new position in an acceptor, which may be glucose or a (1-&gt;4)-alpha-D-glucan.</text>
        <dbReference type="EC" id="2.4.1.25"/>
    </reaction>
</comment>
<dbReference type="EMBL" id="VSSQ01079266">
    <property type="protein sequence ID" value="MPN28832.1"/>
    <property type="molecule type" value="Genomic_DNA"/>
</dbReference>